<gene>
    <name evidence="2" type="ORF">HAX54_039069</name>
</gene>
<keyword evidence="1" id="KW-0472">Membrane</keyword>
<evidence type="ECO:0000256" key="1">
    <source>
        <dbReference type="SAM" id="Phobius"/>
    </source>
</evidence>
<feature type="transmembrane region" description="Helical" evidence="1">
    <location>
        <begin position="14"/>
        <end position="37"/>
    </location>
</feature>
<reference evidence="2 3" key="1">
    <citation type="journal article" date="2021" name="BMC Genomics">
        <title>Datura genome reveals duplications of psychoactive alkaloid biosynthetic genes and high mutation rate following tissue culture.</title>
        <authorList>
            <person name="Rajewski A."/>
            <person name="Carter-House D."/>
            <person name="Stajich J."/>
            <person name="Litt A."/>
        </authorList>
    </citation>
    <scope>NUCLEOTIDE SEQUENCE [LARGE SCALE GENOMIC DNA]</scope>
    <source>
        <strain evidence="2">AR-01</strain>
    </source>
</reference>
<keyword evidence="1" id="KW-0812">Transmembrane</keyword>
<feature type="non-terminal residue" evidence="2">
    <location>
        <position position="98"/>
    </location>
</feature>
<evidence type="ECO:0000313" key="2">
    <source>
        <dbReference type="EMBL" id="MCE0481367.1"/>
    </source>
</evidence>
<comment type="caution">
    <text evidence="2">The sequence shown here is derived from an EMBL/GenBank/DDBJ whole genome shotgun (WGS) entry which is preliminary data.</text>
</comment>
<name>A0ABS8VME2_DATST</name>
<organism evidence="2 3">
    <name type="scientific">Datura stramonium</name>
    <name type="common">Jimsonweed</name>
    <name type="synonym">Common thornapple</name>
    <dbReference type="NCBI Taxonomy" id="4076"/>
    <lineage>
        <taxon>Eukaryota</taxon>
        <taxon>Viridiplantae</taxon>
        <taxon>Streptophyta</taxon>
        <taxon>Embryophyta</taxon>
        <taxon>Tracheophyta</taxon>
        <taxon>Spermatophyta</taxon>
        <taxon>Magnoliopsida</taxon>
        <taxon>eudicotyledons</taxon>
        <taxon>Gunneridae</taxon>
        <taxon>Pentapetalae</taxon>
        <taxon>asterids</taxon>
        <taxon>lamiids</taxon>
        <taxon>Solanales</taxon>
        <taxon>Solanaceae</taxon>
        <taxon>Solanoideae</taxon>
        <taxon>Datureae</taxon>
        <taxon>Datura</taxon>
    </lineage>
</organism>
<dbReference type="Proteomes" id="UP000823775">
    <property type="component" value="Unassembled WGS sequence"/>
</dbReference>
<sequence length="98" mass="11123">ALSRTPEVHIAQPIAAILLPVVKLVVLMCLCIAQLGVSKELRNASLYFAVKLIPFKFVTLRMPFIEYIKEVPSFVKYVKEFLTKKRAIDEAVVPITHR</sequence>
<feature type="non-terminal residue" evidence="2">
    <location>
        <position position="1"/>
    </location>
</feature>
<evidence type="ECO:0000313" key="3">
    <source>
        <dbReference type="Proteomes" id="UP000823775"/>
    </source>
</evidence>
<proteinExistence type="predicted"/>
<keyword evidence="1" id="KW-1133">Transmembrane helix</keyword>
<keyword evidence="3" id="KW-1185">Reference proteome</keyword>
<protein>
    <submittedName>
        <fullName evidence="2">Uncharacterized protein</fullName>
    </submittedName>
</protein>
<dbReference type="EMBL" id="JACEIK010005382">
    <property type="protein sequence ID" value="MCE0481367.1"/>
    <property type="molecule type" value="Genomic_DNA"/>
</dbReference>
<accession>A0ABS8VME2</accession>